<dbReference type="EMBL" id="KZ995110">
    <property type="protein sequence ID" value="RKO91346.1"/>
    <property type="molecule type" value="Genomic_DNA"/>
</dbReference>
<reference evidence="2" key="1">
    <citation type="journal article" date="2018" name="Nat. Microbiol.">
        <title>Leveraging single-cell genomics to expand the fungal tree of life.</title>
        <authorList>
            <person name="Ahrendt S.R."/>
            <person name="Quandt C.A."/>
            <person name="Ciobanu D."/>
            <person name="Clum A."/>
            <person name="Salamov A."/>
            <person name="Andreopoulos B."/>
            <person name="Cheng J.F."/>
            <person name="Woyke T."/>
            <person name="Pelin A."/>
            <person name="Henrissat B."/>
            <person name="Reynolds N.K."/>
            <person name="Benny G.L."/>
            <person name="Smith M.E."/>
            <person name="James T.Y."/>
            <person name="Grigoriev I.V."/>
        </authorList>
    </citation>
    <scope>NUCLEOTIDE SEQUENCE [LARGE SCALE GENOMIC DNA]</scope>
</reference>
<dbReference type="AlphaFoldDB" id="A0A4P9WL48"/>
<proteinExistence type="predicted"/>
<dbReference type="Proteomes" id="UP000269721">
    <property type="component" value="Unassembled WGS sequence"/>
</dbReference>
<sequence length="484" mass="52803">MAAMAAPPDTREFAVDLRSLPTNIDIGDCKVWLLPHKLMCVSFEGPLVYFYFSSPQHAREAASYLPETVPVLFPPPPRTAAPELDVYVGKPSSKLFFARPSPYLTVTAVAKLANRKGLKACDNAERGFLLSFESVGLARDVFEELSQETNLTPYFWPPTYPEPEEDSAQPGHGSLIVHDVHAPFPSFVNLAFSLPDIVGVSVTEKKDAYLLRFRGGVAARRAARVLATNFNLRAPLITSSPAQFPIPPPLENVAHRTCTIKIVVDGKFAVEVVNNSLKPLLETYGGFVAAWRIELGVYVARFNTVENAALGRKGISFSTGIGDICFVQDEPELAAPPAPEYLKNMPTLPRKDLSVATQNDGGGNAGVDVVAGGDVQMGGNVDVSGPADTVSQRMRHFLILKNLAPTVTTQDTIDFFARVGAWAAVLHGQDAYIFFDLDTSRDRTRDLLDFLRSLETDHQHGLRSEIGKVVPPEVTMEIVRALGM</sequence>
<protein>
    <submittedName>
        <fullName evidence="1">Uncharacterized protein</fullName>
    </submittedName>
</protein>
<name>A0A4P9WL48_9FUNG</name>
<gene>
    <name evidence="1" type="ORF">BDK51DRAFT_35106</name>
</gene>
<evidence type="ECO:0000313" key="1">
    <source>
        <dbReference type="EMBL" id="RKO91346.1"/>
    </source>
</evidence>
<accession>A0A4P9WL48</accession>
<evidence type="ECO:0000313" key="2">
    <source>
        <dbReference type="Proteomes" id="UP000269721"/>
    </source>
</evidence>
<keyword evidence="2" id="KW-1185">Reference proteome</keyword>
<organism evidence="1 2">
    <name type="scientific">Blyttiomyces helicus</name>
    <dbReference type="NCBI Taxonomy" id="388810"/>
    <lineage>
        <taxon>Eukaryota</taxon>
        <taxon>Fungi</taxon>
        <taxon>Fungi incertae sedis</taxon>
        <taxon>Chytridiomycota</taxon>
        <taxon>Chytridiomycota incertae sedis</taxon>
        <taxon>Chytridiomycetes</taxon>
        <taxon>Chytridiomycetes incertae sedis</taxon>
        <taxon>Blyttiomyces</taxon>
    </lineage>
</organism>